<keyword evidence="3 6" id="KW-0812">Transmembrane</keyword>
<evidence type="ECO:0000313" key="8">
    <source>
        <dbReference type="EMBL" id="MFC3678763.1"/>
    </source>
</evidence>
<dbReference type="SUPFAM" id="SSF103481">
    <property type="entry name" value="Multidrug resistance efflux transporter EmrE"/>
    <property type="match status" value="1"/>
</dbReference>
<dbReference type="Proteomes" id="UP001595722">
    <property type="component" value="Unassembled WGS sequence"/>
</dbReference>
<name>A0ABV7VRS5_9GAMM</name>
<dbReference type="RefSeq" id="WP_376864313.1">
    <property type="nucleotide sequence ID" value="NZ_JBHRYB010000001.1"/>
</dbReference>
<evidence type="ECO:0000256" key="6">
    <source>
        <dbReference type="SAM" id="Phobius"/>
    </source>
</evidence>
<evidence type="ECO:0000256" key="2">
    <source>
        <dbReference type="ARBA" id="ARBA00022475"/>
    </source>
</evidence>
<keyword evidence="2" id="KW-1003">Cell membrane</keyword>
<dbReference type="InterPro" id="IPR037185">
    <property type="entry name" value="EmrE-like"/>
</dbReference>
<feature type="transmembrane region" description="Helical" evidence="6">
    <location>
        <begin position="125"/>
        <end position="143"/>
    </location>
</feature>
<feature type="transmembrane region" description="Helical" evidence="6">
    <location>
        <begin position="67"/>
        <end position="86"/>
    </location>
</feature>
<dbReference type="PANTHER" id="PTHR42920">
    <property type="entry name" value="OS03G0707200 PROTEIN-RELATED"/>
    <property type="match status" value="1"/>
</dbReference>
<keyword evidence="4 6" id="KW-1133">Transmembrane helix</keyword>
<reference evidence="9" key="1">
    <citation type="journal article" date="2019" name="Int. J. Syst. Evol. Microbiol.">
        <title>The Global Catalogue of Microorganisms (GCM) 10K type strain sequencing project: providing services to taxonomists for standard genome sequencing and annotation.</title>
        <authorList>
            <consortium name="The Broad Institute Genomics Platform"/>
            <consortium name="The Broad Institute Genome Sequencing Center for Infectious Disease"/>
            <person name="Wu L."/>
            <person name="Ma J."/>
        </authorList>
    </citation>
    <scope>NUCLEOTIDE SEQUENCE [LARGE SCALE GENOMIC DNA]</scope>
    <source>
        <strain evidence="9">KCTC 42424</strain>
    </source>
</reference>
<feature type="transmembrane region" description="Helical" evidence="6">
    <location>
        <begin position="220"/>
        <end position="237"/>
    </location>
</feature>
<feature type="transmembrane region" description="Helical" evidence="6">
    <location>
        <begin position="275"/>
        <end position="291"/>
    </location>
</feature>
<feature type="domain" description="EamA" evidence="7">
    <location>
        <begin position="157"/>
        <end position="289"/>
    </location>
</feature>
<organism evidence="8 9">
    <name type="scientific">Bacterioplanoides pacificum</name>
    <dbReference type="NCBI Taxonomy" id="1171596"/>
    <lineage>
        <taxon>Bacteria</taxon>
        <taxon>Pseudomonadati</taxon>
        <taxon>Pseudomonadota</taxon>
        <taxon>Gammaproteobacteria</taxon>
        <taxon>Oceanospirillales</taxon>
        <taxon>Oceanospirillaceae</taxon>
        <taxon>Bacterioplanoides</taxon>
    </lineage>
</organism>
<feature type="transmembrane region" description="Helical" evidence="6">
    <location>
        <begin position="92"/>
        <end position="113"/>
    </location>
</feature>
<sequence>MRFLSPHYRAISSIVLACFLWGTTGTAASFTQGISPLAIGAAAMGGSGLLLLLYARKSLWHDRGRLYQQRYLLLLGGLAVCSYPLAFYSAMAFAGIAVGSVISLACAPFFAALYEGLIYRRWPSVRWLCSFLIGSSGVLLLALQQPANSELSDDYQLGIALGLVAAASYALYSWVAKALIEQGVASASAMASQFGLSALVLLPLLAVVGDNLLASLSNSAIVVYMVLGPMFIGYLLFGYGLRVVSASQATLLTLLEPALATLMAVLVVGEQLTPAGWFGMLLILICLVLQAEKRQAKKSHTGGVAE</sequence>
<keyword evidence="5 6" id="KW-0472">Membrane</keyword>
<comment type="subcellular location">
    <subcellularLocation>
        <location evidence="1">Cell membrane</location>
        <topology evidence="1">Multi-pass membrane protein</topology>
    </subcellularLocation>
</comment>
<dbReference type="InterPro" id="IPR000620">
    <property type="entry name" value="EamA_dom"/>
</dbReference>
<evidence type="ECO:0000256" key="4">
    <source>
        <dbReference type="ARBA" id="ARBA00022989"/>
    </source>
</evidence>
<accession>A0ABV7VRS5</accession>
<keyword evidence="9" id="KW-1185">Reference proteome</keyword>
<feature type="transmembrane region" description="Helical" evidence="6">
    <location>
        <begin position="37"/>
        <end position="55"/>
    </location>
</feature>
<dbReference type="EMBL" id="JBHRYB010000001">
    <property type="protein sequence ID" value="MFC3678763.1"/>
    <property type="molecule type" value="Genomic_DNA"/>
</dbReference>
<proteinExistence type="predicted"/>
<protein>
    <submittedName>
        <fullName evidence="8">DMT family transporter</fullName>
    </submittedName>
</protein>
<dbReference type="Pfam" id="PF00892">
    <property type="entry name" value="EamA"/>
    <property type="match status" value="2"/>
</dbReference>
<evidence type="ECO:0000259" key="7">
    <source>
        <dbReference type="Pfam" id="PF00892"/>
    </source>
</evidence>
<feature type="transmembrane region" description="Helical" evidence="6">
    <location>
        <begin position="249"/>
        <end position="269"/>
    </location>
</feature>
<evidence type="ECO:0000256" key="1">
    <source>
        <dbReference type="ARBA" id="ARBA00004651"/>
    </source>
</evidence>
<evidence type="ECO:0000313" key="9">
    <source>
        <dbReference type="Proteomes" id="UP001595722"/>
    </source>
</evidence>
<gene>
    <name evidence="8" type="ORF">ACFOMG_01390</name>
</gene>
<evidence type="ECO:0000256" key="5">
    <source>
        <dbReference type="ARBA" id="ARBA00023136"/>
    </source>
</evidence>
<feature type="transmembrane region" description="Helical" evidence="6">
    <location>
        <begin position="155"/>
        <end position="175"/>
    </location>
</feature>
<comment type="caution">
    <text evidence="8">The sequence shown here is derived from an EMBL/GenBank/DDBJ whole genome shotgun (WGS) entry which is preliminary data.</text>
</comment>
<feature type="domain" description="EamA" evidence="7">
    <location>
        <begin position="10"/>
        <end position="142"/>
    </location>
</feature>
<feature type="transmembrane region" description="Helical" evidence="6">
    <location>
        <begin position="187"/>
        <end position="208"/>
    </location>
</feature>
<evidence type="ECO:0000256" key="3">
    <source>
        <dbReference type="ARBA" id="ARBA00022692"/>
    </source>
</evidence>
<dbReference type="InterPro" id="IPR051258">
    <property type="entry name" value="Diverse_Substrate_Transporter"/>
</dbReference>
<dbReference type="PANTHER" id="PTHR42920:SF11">
    <property type="entry name" value="INNER MEMBRANE PROTEIN YTFF"/>
    <property type="match status" value="1"/>
</dbReference>